<dbReference type="AlphaFoldDB" id="A0A157T423"/>
<evidence type="ECO:0000313" key="2">
    <source>
        <dbReference type="EMBL" id="SAI85999.1"/>
    </source>
</evidence>
<feature type="transmembrane region" description="Helical" evidence="1">
    <location>
        <begin position="36"/>
        <end position="57"/>
    </location>
</feature>
<evidence type="ECO:0000256" key="1">
    <source>
        <dbReference type="SAM" id="Phobius"/>
    </source>
</evidence>
<accession>A0A157T423</accession>
<dbReference type="PATRIC" id="fig|2287.9.peg.2573"/>
<sequence>MDPLFLDLIYDPPCPPFNEDQSLSRLKYSSKYSSGFFMNFNIISLHLFPPLIVALGYQVDLRIREVIQYRLAIVLVSPQGVNLYTKIPQDLEGHLISLPLTLKRITVSDNQVTTQVKDEEGVHELLPSHLPQTSPFYSCNAWLLLGNSLSRP</sequence>
<organism evidence="2 3">
    <name type="scientific">Saccharolobus solfataricus</name>
    <name type="common">Sulfolobus solfataricus</name>
    <dbReference type="NCBI Taxonomy" id="2287"/>
    <lineage>
        <taxon>Archaea</taxon>
        <taxon>Thermoproteota</taxon>
        <taxon>Thermoprotei</taxon>
        <taxon>Sulfolobales</taxon>
        <taxon>Sulfolobaceae</taxon>
        <taxon>Saccharolobus</taxon>
    </lineage>
</organism>
<keyword evidence="1" id="KW-0812">Transmembrane</keyword>
<evidence type="ECO:0000313" key="3">
    <source>
        <dbReference type="Proteomes" id="UP000076770"/>
    </source>
</evidence>
<dbReference type="EMBL" id="LT549890">
    <property type="protein sequence ID" value="SAI85999.1"/>
    <property type="molecule type" value="Genomic_DNA"/>
</dbReference>
<name>A0A157T423_SACSO</name>
<dbReference type="Proteomes" id="UP000076770">
    <property type="component" value="Chromosome i"/>
</dbReference>
<keyword evidence="1" id="KW-0472">Membrane</keyword>
<proteinExistence type="predicted"/>
<gene>
    <name evidence="2" type="ORF">SSOP1_2445</name>
</gene>
<protein>
    <submittedName>
        <fullName evidence="2">ORF in ISC1043</fullName>
    </submittedName>
</protein>
<reference evidence="3" key="1">
    <citation type="submission" date="2016-04" db="EMBL/GenBank/DDBJ databases">
        <authorList>
            <person name="Shah S.A."/>
            <person name="Garrett R.A."/>
        </authorList>
    </citation>
    <scope>NUCLEOTIDE SEQUENCE [LARGE SCALE GENOMIC DNA]</scope>
    <source>
        <strain evidence="3">ATCC 35091 / DSM 1616 / JCM 8930 / NBRC 15331 / P1</strain>
    </source>
</reference>
<keyword evidence="1" id="KW-1133">Transmembrane helix</keyword>